<evidence type="ECO:0000313" key="3">
    <source>
        <dbReference type="RefSeq" id="XP_017021101.1"/>
    </source>
</evidence>
<gene>
    <name evidence="3" type="primary">LOC108073833</name>
</gene>
<evidence type="ECO:0000313" key="2">
    <source>
        <dbReference type="Proteomes" id="UP001652661"/>
    </source>
</evidence>
<dbReference type="RefSeq" id="XP_017021101.1">
    <property type="nucleotide sequence ID" value="XM_017165612.3"/>
</dbReference>
<organism evidence="2 3">
    <name type="scientific">Drosophila kikkawai</name>
    <name type="common">Fruit fly</name>
    <dbReference type="NCBI Taxonomy" id="30033"/>
    <lineage>
        <taxon>Eukaryota</taxon>
        <taxon>Metazoa</taxon>
        <taxon>Ecdysozoa</taxon>
        <taxon>Arthropoda</taxon>
        <taxon>Hexapoda</taxon>
        <taxon>Insecta</taxon>
        <taxon>Pterygota</taxon>
        <taxon>Neoptera</taxon>
        <taxon>Endopterygota</taxon>
        <taxon>Diptera</taxon>
        <taxon>Brachycera</taxon>
        <taxon>Muscomorpha</taxon>
        <taxon>Ephydroidea</taxon>
        <taxon>Drosophilidae</taxon>
        <taxon>Drosophila</taxon>
        <taxon>Sophophora</taxon>
    </lineage>
</organism>
<proteinExistence type="predicted"/>
<sequence>MDGCANDILAPIILAVMVANGHPLTLDEIADGVSEVIYSQSFGEGMLEPIGDAKHNQKRSHHRINKMAKL</sequence>
<keyword evidence="2" id="KW-1185">Reference proteome</keyword>
<feature type="region of interest" description="Disordered" evidence="1">
    <location>
        <begin position="51"/>
        <end position="70"/>
    </location>
</feature>
<reference evidence="3" key="1">
    <citation type="submission" date="2025-08" db="UniProtKB">
        <authorList>
            <consortium name="RefSeq"/>
        </authorList>
    </citation>
    <scope>IDENTIFICATION</scope>
    <source>
        <strain evidence="3">14028-0561.14</strain>
        <tissue evidence="3">Whole fly</tissue>
    </source>
</reference>
<evidence type="ECO:0000256" key="1">
    <source>
        <dbReference type="SAM" id="MobiDB-lite"/>
    </source>
</evidence>
<dbReference type="Proteomes" id="UP001652661">
    <property type="component" value="Chromosome 3L"/>
</dbReference>
<dbReference type="AlphaFoldDB" id="A0A6P4IE33"/>
<accession>A0A6P4IE33</accession>
<name>A0A6P4IE33_DROKI</name>
<feature type="compositionally biased region" description="Basic residues" evidence="1">
    <location>
        <begin position="56"/>
        <end position="70"/>
    </location>
</feature>
<protein>
    <submittedName>
        <fullName evidence="3">Uncharacterized protein</fullName>
    </submittedName>
</protein>
<dbReference type="GeneID" id="108073833"/>
<dbReference type="OrthoDB" id="7845676at2759"/>